<dbReference type="PROSITE" id="PS51035">
    <property type="entry name" value="BAG"/>
    <property type="match status" value="1"/>
</dbReference>
<evidence type="ECO:0000259" key="3">
    <source>
        <dbReference type="PROSITE" id="PS51035"/>
    </source>
</evidence>
<keyword evidence="5" id="KW-1185">Reference proteome</keyword>
<accession>A0A834FZA4</accession>
<dbReference type="InterPro" id="IPR040400">
    <property type="entry name" value="BAG5/6/7/8"/>
</dbReference>
<protein>
    <recommendedName>
        <fullName evidence="3">BAG domain-containing protein</fullName>
    </recommendedName>
</protein>
<evidence type="ECO:0000313" key="5">
    <source>
        <dbReference type="Proteomes" id="UP000626092"/>
    </source>
</evidence>
<gene>
    <name evidence="4" type="ORF">RHSIM_Rhsim13G0146100</name>
</gene>
<dbReference type="Proteomes" id="UP000626092">
    <property type="component" value="Unassembled WGS sequence"/>
</dbReference>
<dbReference type="PANTHER" id="PTHR33322:SF8">
    <property type="entry name" value="BAG FAMILY MOLECULAR CHAPERONE REGULATOR 5, MITOCHONDRIAL"/>
    <property type="match status" value="1"/>
</dbReference>
<dbReference type="AlphaFoldDB" id="A0A834FZA4"/>
<keyword evidence="1" id="KW-0143">Chaperone</keyword>
<comment type="caution">
    <text evidence="4">The sequence shown here is derived from an EMBL/GenBank/DDBJ whole genome shotgun (WGS) entry which is preliminary data.</text>
</comment>
<name>A0A834FZA4_RHOSS</name>
<dbReference type="Gene3D" id="1.20.58.120">
    <property type="entry name" value="BAG domain"/>
    <property type="match status" value="1"/>
</dbReference>
<dbReference type="OrthoDB" id="1907216at2759"/>
<dbReference type="EMBL" id="WJXA01000013">
    <property type="protein sequence ID" value="KAF7119844.1"/>
    <property type="molecule type" value="Genomic_DNA"/>
</dbReference>
<feature type="region of interest" description="Disordered" evidence="2">
    <location>
        <begin position="1"/>
        <end position="42"/>
    </location>
</feature>
<evidence type="ECO:0000256" key="2">
    <source>
        <dbReference type="SAM" id="MobiDB-lite"/>
    </source>
</evidence>
<sequence length="339" mass="38413">MKPSSRRARSSSSFTTTVTHASPNVHSTPQPQPKHHPIPTQPAAAAVKIQSAYRSHFIRTLVKKISAVNSEATRLERLIQRQETVDAIRTNDRERIKVNEALMGLLLRLDEVPGVDPTVRELRRRVSHRVVGLQEILDAVSDAQVDYFGCGFLRSWDEVLEKIEEDVCRERGGQEMDRFCAENLGFRCLQRFLRDQCLSTAAFALRHAFLAIRKPRVPAVAVTFLDTLGPRRAAPQAPRHAPQNRHARRAVVLEPVQYAVPALAAVRCTAQHRRAHDPHRDQQQNKQGCCGTGVLHFLLHLYHRESKGLFANGNNTRIFFSFYMQRGDGSVNCEIHQNF</sequence>
<dbReference type="PANTHER" id="PTHR33322">
    <property type="entry name" value="BAG DOMAIN CONTAINING PROTEIN, EXPRESSED"/>
    <property type="match status" value="1"/>
</dbReference>
<feature type="compositionally biased region" description="Polar residues" evidence="2">
    <location>
        <begin position="14"/>
        <end position="29"/>
    </location>
</feature>
<reference evidence="4" key="1">
    <citation type="submission" date="2019-11" db="EMBL/GenBank/DDBJ databases">
        <authorList>
            <person name="Liu Y."/>
            <person name="Hou J."/>
            <person name="Li T.-Q."/>
            <person name="Guan C.-H."/>
            <person name="Wu X."/>
            <person name="Wu H.-Z."/>
            <person name="Ling F."/>
            <person name="Zhang R."/>
            <person name="Shi X.-G."/>
            <person name="Ren J.-P."/>
            <person name="Chen E.-F."/>
            <person name="Sun J.-M."/>
        </authorList>
    </citation>
    <scope>NUCLEOTIDE SEQUENCE</scope>
    <source>
        <strain evidence="4">Adult_tree_wgs_1</strain>
        <tissue evidence="4">Leaves</tissue>
    </source>
</reference>
<organism evidence="4 5">
    <name type="scientific">Rhododendron simsii</name>
    <name type="common">Sims's rhododendron</name>
    <dbReference type="NCBI Taxonomy" id="118357"/>
    <lineage>
        <taxon>Eukaryota</taxon>
        <taxon>Viridiplantae</taxon>
        <taxon>Streptophyta</taxon>
        <taxon>Embryophyta</taxon>
        <taxon>Tracheophyta</taxon>
        <taxon>Spermatophyta</taxon>
        <taxon>Magnoliopsida</taxon>
        <taxon>eudicotyledons</taxon>
        <taxon>Gunneridae</taxon>
        <taxon>Pentapetalae</taxon>
        <taxon>asterids</taxon>
        <taxon>Ericales</taxon>
        <taxon>Ericaceae</taxon>
        <taxon>Ericoideae</taxon>
        <taxon>Rhodoreae</taxon>
        <taxon>Rhododendron</taxon>
    </lineage>
</organism>
<dbReference type="SUPFAM" id="SSF63491">
    <property type="entry name" value="BAG domain"/>
    <property type="match status" value="1"/>
</dbReference>
<feature type="domain" description="BAG" evidence="3">
    <location>
        <begin position="64"/>
        <end position="141"/>
    </location>
</feature>
<evidence type="ECO:0000256" key="1">
    <source>
        <dbReference type="ARBA" id="ARBA00023186"/>
    </source>
</evidence>
<dbReference type="GO" id="GO:0051087">
    <property type="term" value="F:protein-folding chaperone binding"/>
    <property type="evidence" value="ECO:0007669"/>
    <property type="project" value="InterPro"/>
</dbReference>
<dbReference type="GO" id="GO:0006457">
    <property type="term" value="P:protein folding"/>
    <property type="evidence" value="ECO:0007669"/>
    <property type="project" value="TreeGrafter"/>
</dbReference>
<dbReference type="Pfam" id="PF02179">
    <property type="entry name" value="BAG"/>
    <property type="match status" value="1"/>
</dbReference>
<dbReference type="InterPro" id="IPR036533">
    <property type="entry name" value="BAG_dom_sf"/>
</dbReference>
<dbReference type="InterPro" id="IPR003103">
    <property type="entry name" value="BAG_domain"/>
</dbReference>
<evidence type="ECO:0000313" key="4">
    <source>
        <dbReference type="EMBL" id="KAF7119844.1"/>
    </source>
</evidence>
<dbReference type="SMART" id="SM00264">
    <property type="entry name" value="BAG"/>
    <property type="match status" value="1"/>
</dbReference>
<dbReference type="PROSITE" id="PS50096">
    <property type="entry name" value="IQ"/>
    <property type="match status" value="1"/>
</dbReference>
<proteinExistence type="predicted"/>
<dbReference type="GO" id="GO:0009506">
    <property type="term" value="C:plasmodesma"/>
    <property type="evidence" value="ECO:0007669"/>
    <property type="project" value="TreeGrafter"/>
</dbReference>